<name>A0ABR4KDV9_9EURO</name>
<gene>
    <name evidence="1" type="ORF">BJX68DRAFT_236966</name>
</gene>
<evidence type="ECO:0000313" key="2">
    <source>
        <dbReference type="Proteomes" id="UP001610444"/>
    </source>
</evidence>
<evidence type="ECO:0000313" key="1">
    <source>
        <dbReference type="EMBL" id="KAL2850456.1"/>
    </source>
</evidence>
<evidence type="ECO:0008006" key="3">
    <source>
        <dbReference type="Google" id="ProtNLM"/>
    </source>
</evidence>
<protein>
    <recommendedName>
        <fullName evidence="3">Transcription factor domain-containing protein</fullName>
    </recommendedName>
</protein>
<reference evidence="1 2" key="1">
    <citation type="submission" date="2024-07" db="EMBL/GenBank/DDBJ databases">
        <title>Section-level genome sequencing and comparative genomics of Aspergillus sections Usti and Cavernicolus.</title>
        <authorList>
            <consortium name="Lawrence Berkeley National Laboratory"/>
            <person name="Nybo J.L."/>
            <person name="Vesth T.C."/>
            <person name="Theobald S."/>
            <person name="Frisvad J.C."/>
            <person name="Larsen T.O."/>
            <person name="Kjaerboelling I."/>
            <person name="Rothschild-Mancinelli K."/>
            <person name="Lyhne E.K."/>
            <person name="Kogle M.E."/>
            <person name="Barry K."/>
            <person name="Clum A."/>
            <person name="Na H."/>
            <person name="Ledsgaard L."/>
            <person name="Lin J."/>
            <person name="Lipzen A."/>
            <person name="Kuo A."/>
            <person name="Riley R."/>
            <person name="Mondo S."/>
            <person name="LaButti K."/>
            <person name="Haridas S."/>
            <person name="Pangalinan J."/>
            <person name="Salamov A.A."/>
            <person name="Simmons B.A."/>
            <person name="Magnuson J.K."/>
            <person name="Chen J."/>
            <person name="Drula E."/>
            <person name="Henrissat B."/>
            <person name="Wiebenga A."/>
            <person name="Lubbers R.J."/>
            <person name="Gomes A.C."/>
            <person name="Macurrencykelacurrency M.R."/>
            <person name="Stajich J."/>
            <person name="Grigoriev I.V."/>
            <person name="Mortensen U.H."/>
            <person name="De vries R.P."/>
            <person name="Baker S.E."/>
            <person name="Andersen M.R."/>
        </authorList>
    </citation>
    <scope>NUCLEOTIDE SEQUENCE [LARGE SCALE GENOMIC DNA]</scope>
    <source>
        <strain evidence="1 2">CBS 756.74</strain>
    </source>
</reference>
<dbReference type="RefSeq" id="XP_070899325.1">
    <property type="nucleotide sequence ID" value="XM_071040096.1"/>
</dbReference>
<proteinExistence type="predicted"/>
<dbReference type="EMBL" id="JBFXLR010000020">
    <property type="protein sequence ID" value="KAL2850456.1"/>
    <property type="molecule type" value="Genomic_DNA"/>
</dbReference>
<dbReference type="PANTHER" id="PTHR37540:SF5">
    <property type="entry name" value="TRANSCRIPTION FACTOR DOMAIN-CONTAINING PROTEIN"/>
    <property type="match status" value="1"/>
</dbReference>
<comment type="caution">
    <text evidence="1">The sequence shown here is derived from an EMBL/GenBank/DDBJ whole genome shotgun (WGS) entry which is preliminary data.</text>
</comment>
<dbReference type="GeneID" id="98155260"/>
<sequence length="354" mass="39682">MADKKPDTHSNELIFVNAPKLTSRPRNPDEAPSARSTLIRHAIRRKKADLARQLLDTSACNLQVLLNPAVFGKDNPERKEELAVVVTPRHQRADASELQQGEIVDTQSLPEVRIPSPHSLLSAARSDPFSPWDIELQSYGHEVLDYCVRDFWPAFRNKEYADICYRTRFQQPSKLLVYSVLWAVAVHLDFNRGASPYLESAKCLRYFDIMLQMVQDELALSTAATVSDEALLAVLYIAVNYKVAGRVVRDSSPFTPPGLGIHHVDIFGTGEFHPLHWEALKDLIHGRGGLETIQMTSLPWLVTMADLFHAVGCLEKPAYPLLDSTGKPIVYSPPWHALKGFLNLVALWTAASRN</sequence>
<accession>A0ABR4KDV9</accession>
<organism evidence="1 2">
    <name type="scientific">Aspergillus pseudodeflectus</name>
    <dbReference type="NCBI Taxonomy" id="176178"/>
    <lineage>
        <taxon>Eukaryota</taxon>
        <taxon>Fungi</taxon>
        <taxon>Dikarya</taxon>
        <taxon>Ascomycota</taxon>
        <taxon>Pezizomycotina</taxon>
        <taxon>Eurotiomycetes</taxon>
        <taxon>Eurotiomycetidae</taxon>
        <taxon>Eurotiales</taxon>
        <taxon>Aspergillaceae</taxon>
        <taxon>Aspergillus</taxon>
        <taxon>Aspergillus subgen. Nidulantes</taxon>
    </lineage>
</organism>
<keyword evidence="2" id="KW-1185">Reference proteome</keyword>
<dbReference type="Proteomes" id="UP001610444">
    <property type="component" value="Unassembled WGS sequence"/>
</dbReference>
<dbReference type="PANTHER" id="PTHR37540">
    <property type="entry name" value="TRANSCRIPTION FACTOR (ACR-2), PUTATIVE-RELATED-RELATED"/>
    <property type="match status" value="1"/>
</dbReference>